<sequence>MQGASFGSFNDERIVRTGSEVAAAFPLCNAPSEFVRQTVKHVSRKASDMNRWVLPFGAIIHPLYTSQEKKVDYICFGSMEPIRCKRCKAYINPFCTFFDNGNKWCCNLCRIANMTPDGYRSALDTETGFRKDIKLHPELTQGIIDIEPTERYKQENIRSFSYCFVIDTSRAAVERGVVRIACSEIAHRINQLVHESANDSNICIITFNTKHVTVYKIGQDKIVFKSQQSSSSSSDSHQQQQNGQVQEKNLKKDEIENVFPSKSRAFTVIDTTNMILPIAKEELSAKYVND</sequence>
<dbReference type="Proteomes" id="UP000324800">
    <property type="component" value="Unassembled WGS sequence"/>
</dbReference>
<evidence type="ECO:0000259" key="3">
    <source>
        <dbReference type="Pfam" id="PF04810"/>
    </source>
</evidence>
<feature type="region of interest" description="Disordered" evidence="2">
    <location>
        <begin position="227"/>
        <end position="251"/>
    </location>
</feature>
<dbReference type="GO" id="GO:0008270">
    <property type="term" value="F:zinc ion binding"/>
    <property type="evidence" value="ECO:0007669"/>
    <property type="project" value="InterPro"/>
</dbReference>
<dbReference type="AlphaFoldDB" id="A0A5J4UK93"/>
<dbReference type="InterPro" id="IPR036465">
    <property type="entry name" value="vWFA_dom_sf"/>
</dbReference>
<dbReference type="GO" id="GO:0070971">
    <property type="term" value="C:endoplasmic reticulum exit site"/>
    <property type="evidence" value="ECO:0007669"/>
    <property type="project" value="TreeGrafter"/>
</dbReference>
<name>A0A5J4UK93_9EUKA</name>
<dbReference type="GO" id="GO:0030127">
    <property type="term" value="C:COPII vesicle coat"/>
    <property type="evidence" value="ECO:0007669"/>
    <property type="project" value="InterPro"/>
</dbReference>
<dbReference type="OrthoDB" id="49016at2759"/>
<feature type="domain" description="Zinc finger Sec23/Sec24-type" evidence="3">
    <location>
        <begin position="81"/>
        <end position="119"/>
    </location>
</feature>
<protein>
    <submittedName>
        <fullName evidence="5">Putative Sec23 protein transport family protein</fullName>
    </submittedName>
</protein>
<dbReference type="InterPro" id="IPR050550">
    <property type="entry name" value="SEC23_SEC24_subfamily"/>
</dbReference>
<reference evidence="5 6" key="1">
    <citation type="submission" date="2019-03" db="EMBL/GenBank/DDBJ databases">
        <title>Single cell metagenomics reveals metabolic interactions within the superorganism composed of flagellate Streblomastix strix and complex community of Bacteroidetes bacteria on its surface.</title>
        <authorList>
            <person name="Treitli S.C."/>
            <person name="Kolisko M."/>
            <person name="Husnik F."/>
            <person name="Keeling P."/>
            <person name="Hampl V."/>
        </authorList>
    </citation>
    <scope>NUCLEOTIDE SEQUENCE [LARGE SCALE GENOMIC DNA]</scope>
    <source>
        <strain evidence="5">ST1C</strain>
    </source>
</reference>
<dbReference type="GO" id="GO:0000149">
    <property type="term" value="F:SNARE binding"/>
    <property type="evidence" value="ECO:0007669"/>
    <property type="project" value="TreeGrafter"/>
</dbReference>
<dbReference type="PANTHER" id="PTHR13803">
    <property type="entry name" value="SEC24-RELATED PROTEIN"/>
    <property type="match status" value="1"/>
</dbReference>
<evidence type="ECO:0000256" key="1">
    <source>
        <dbReference type="ARBA" id="ARBA00008334"/>
    </source>
</evidence>
<dbReference type="Gene3D" id="2.30.30.380">
    <property type="entry name" value="Zn-finger domain of Sec23/24"/>
    <property type="match status" value="1"/>
</dbReference>
<dbReference type="SUPFAM" id="SSF53300">
    <property type="entry name" value="vWA-like"/>
    <property type="match status" value="1"/>
</dbReference>
<comment type="similarity">
    <text evidence="1">Belongs to the SEC23/SEC24 family. SEC24 subfamily.</text>
</comment>
<dbReference type="Pfam" id="PF04811">
    <property type="entry name" value="Sec23_trunk"/>
    <property type="match status" value="1"/>
</dbReference>
<dbReference type="InterPro" id="IPR036174">
    <property type="entry name" value="Znf_Sec23_Sec24_sf"/>
</dbReference>
<dbReference type="InterPro" id="IPR006895">
    <property type="entry name" value="Znf_Sec23_Sec24"/>
</dbReference>
<dbReference type="Pfam" id="PF04810">
    <property type="entry name" value="zf-Sec23_Sec24"/>
    <property type="match status" value="1"/>
</dbReference>
<evidence type="ECO:0000256" key="2">
    <source>
        <dbReference type="SAM" id="MobiDB-lite"/>
    </source>
</evidence>
<evidence type="ECO:0000259" key="4">
    <source>
        <dbReference type="Pfam" id="PF04811"/>
    </source>
</evidence>
<gene>
    <name evidence="5" type="ORF">EZS28_033556</name>
</gene>
<dbReference type="SUPFAM" id="SSF82919">
    <property type="entry name" value="Zn-finger domain of Sec23/24"/>
    <property type="match status" value="1"/>
</dbReference>
<dbReference type="InterPro" id="IPR006896">
    <property type="entry name" value="Sec23/24_trunk_dom"/>
</dbReference>
<proteinExistence type="inferred from homology"/>
<evidence type="ECO:0000313" key="6">
    <source>
        <dbReference type="Proteomes" id="UP000324800"/>
    </source>
</evidence>
<comment type="caution">
    <text evidence="5">The sequence shown here is derived from an EMBL/GenBank/DDBJ whole genome shotgun (WGS) entry which is preliminary data.</text>
</comment>
<accession>A0A5J4UK93</accession>
<dbReference type="GO" id="GO:0006886">
    <property type="term" value="P:intracellular protein transport"/>
    <property type="evidence" value="ECO:0007669"/>
    <property type="project" value="InterPro"/>
</dbReference>
<evidence type="ECO:0000313" key="5">
    <source>
        <dbReference type="EMBL" id="KAA6370919.1"/>
    </source>
</evidence>
<dbReference type="EMBL" id="SNRW01014942">
    <property type="protein sequence ID" value="KAA6370919.1"/>
    <property type="molecule type" value="Genomic_DNA"/>
</dbReference>
<dbReference type="GO" id="GO:0090110">
    <property type="term" value="P:COPII-coated vesicle cargo loading"/>
    <property type="evidence" value="ECO:0007669"/>
    <property type="project" value="TreeGrafter"/>
</dbReference>
<feature type="compositionally biased region" description="Low complexity" evidence="2">
    <location>
        <begin position="227"/>
        <end position="246"/>
    </location>
</feature>
<dbReference type="Gene3D" id="3.40.50.410">
    <property type="entry name" value="von Willebrand factor, type A domain"/>
    <property type="match status" value="1"/>
</dbReference>
<feature type="domain" description="Sec23/Sec24 trunk" evidence="4">
    <location>
        <begin position="161"/>
        <end position="266"/>
    </location>
</feature>
<organism evidence="5 6">
    <name type="scientific">Streblomastix strix</name>
    <dbReference type="NCBI Taxonomy" id="222440"/>
    <lineage>
        <taxon>Eukaryota</taxon>
        <taxon>Metamonada</taxon>
        <taxon>Preaxostyla</taxon>
        <taxon>Oxymonadida</taxon>
        <taxon>Streblomastigidae</taxon>
        <taxon>Streblomastix</taxon>
    </lineage>
</organism>